<protein>
    <submittedName>
        <fullName evidence="2">Uncharacterized protein</fullName>
    </submittedName>
</protein>
<evidence type="ECO:0000313" key="3">
    <source>
        <dbReference type="Proteomes" id="UP001590951"/>
    </source>
</evidence>
<gene>
    <name evidence="2" type="ORF">ABVK25_012393</name>
</gene>
<feature type="compositionally biased region" description="Low complexity" evidence="1">
    <location>
        <begin position="168"/>
        <end position="178"/>
    </location>
</feature>
<comment type="caution">
    <text evidence="2">The sequence shown here is derived from an EMBL/GenBank/DDBJ whole genome shotgun (WGS) entry which is preliminary data.</text>
</comment>
<proteinExistence type="predicted"/>
<feature type="compositionally biased region" description="Acidic residues" evidence="1">
    <location>
        <begin position="156"/>
        <end position="165"/>
    </location>
</feature>
<name>A0ABR4AFJ4_9LECA</name>
<feature type="region of interest" description="Disordered" evidence="1">
    <location>
        <begin position="151"/>
        <end position="225"/>
    </location>
</feature>
<dbReference type="Proteomes" id="UP001590951">
    <property type="component" value="Unassembled WGS sequence"/>
</dbReference>
<sequence length="297" mass="33874">MAEAGPAVGETDFTQYLSEREVDEARQLATRGQQRLRDISETQSTFFHFAASYDDHFASVTVRVSPVIPHGSHYTSYNVFASYEPCCTAAQADEVDEQIRLLVQLVYDTCIQAVRRRFDEECCERSPVETSPLTPCWKKKQVFLRWLEQQRLPEAEGPDESDGEDPVSRSPSRPSLSDRATRSNKRQRYDNDDTETSSAELSDVDAEQEGARKRRKTLNDDNNRQLATALIKKAKKGMATLKRKQKSKFDPHVIQAVISRSQRAKMDDEELDTLLSNLEKGFLNYAKRVASEMRPEV</sequence>
<reference evidence="2 3" key="1">
    <citation type="submission" date="2024-09" db="EMBL/GenBank/DDBJ databases">
        <title>Rethinking Asexuality: The Enigmatic Case of Functional Sexual Genes in Lepraria (Stereocaulaceae).</title>
        <authorList>
            <person name="Doellman M."/>
            <person name="Sun Y."/>
            <person name="Barcenas-Pena A."/>
            <person name="Lumbsch H.T."/>
            <person name="Grewe F."/>
        </authorList>
    </citation>
    <scope>NUCLEOTIDE SEQUENCE [LARGE SCALE GENOMIC DNA]</scope>
    <source>
        <strain evidence="2 3">Grewe 0041</strain>
    </source>
</reference>
<accession>A0ABR4AFJ4</accession>
<keyword evidence="3" id="KW-1185">Reference proteome</keyword>
<evidence type="ECO:0000313" key="2">
    <source>
        <dbReference type="EMBL" id="KAL2044540.1"/>
    </source>
</evidence>
<evidence type="ECO:0000256" key="1">
    <source>
        <dbReference type="SAM" id="MobiDB-lite"/>
    </source>
</evidence>
<dbReference type="EMBL" id="JBHFEH010000200">
    <property type="protein sequence ID" value="KAL2044540.1"/>
    <property type="molecule type" value="Genomic_DNA"/>
</dbReference>
<organism evidence="2 3">
    <name type="scientific">Lepraria finkii</name>
    <dbReference type="NCBI Taxonomy" id="1340010"/>
    <lineage>
        <taxon>Eukaryota</taxon>
        <taxon>Fungi</taxon>
        <taxon>Dikarya</taxon>
        <taxon>Ascomycota</taxon>
        <taxon>Pezizomycotina</taxon>
        <taxon>Lecanoromycetes</taxon>
        <taxon>OSLEUM clade</taxon>
        <taxon>Lecanoromycetidae</taxon>
        <taxon>Lecanorales</taxon>
        <taxon>Lecanorineae</taxon>
        <taxon>Stereocaulaceae</taxon>
        <taxon>Lepraria</taxon>
    </lineage>
</organism>